<proteinExistence type="predicted"/>
<reference evidence="1 2" key="1">
    <citation type="journal article" date="2021" name="BMC Genomics">
        <title>Datura genome reveals duplications of psychoactive alkaloid biosynthetic genes and high mutation rate following tissue culture.</title>
        <authorList>
            <person name="Rajewski A."/>
            <person name="Carter-House D."/>
            <person name="Stajich J."/>
            <person name="Litt A."/>
        </authorList>
    </citation>
    <scope>NUCLEOTIDE SEQUENCE [LARGE SCALE GENOMIC DNA]</scope>
    <source>
        <strain evidence="1">AR-01</strain>
    </source>
</reference>
<organism evidence="1 2">
    <name type="scientific">Datura stramonium</name>
    <name type="common">Jimsonweed</name>
    <name type="synonym">Common thornapple</name>
    <dbReference type="NCBI Taxonomy" id="4076"/>
    <lineage>
        <taxon>Eukaryota</taxon>
        <taxon>Viridiplantae</taxon>
        <taxon>Streptophyta</taxon>
        <taxon>Embryophyta</taxon>
        <taxon>Tracheophyta</taxon>
        <taxon>Spermatophyta</taxon>
        <taxon>Magnoliopsida</taxon>
        <taxon>eudicotyledons</taxon>
        <taxon>Gunneridae</taxon>
        <taxon>Pentapetalae</taxon>
        <taxon>asterids</taxon>
        <taxon>lamiids</taxon>
        <taxon>Solanales</taxon>
        <taxon>Solanaceae</taxon>
        <taxon>Solanoideae</taxon>
        <taxon>Datureae</taxon>
        <taxon>Datura</taxon>
    </lineage>
</organism>
<accession>A0ABS8WVB6</accession>
<protein>
    <submittedName>
        <fullName evidence="1">Uncharacterized protein</fullName>
    </submittedName>
</protein>
<dbReference type="EMBL" id="JACEIK010012426">
    <property type="protein sequence ID" value="MCE3216136.1"/>
    <property type="molecule type" value="Genomic_DNA"/>
</dbReference>
<dbReference type="Proteomes" id="UP000823775">
    <property type="component" value="Unassembled WGS sequence"/>
</dbReference>
<keyword evidence="2" id="KW-1185">Reference proteome</keyword>
<evidence type="ECO:0000313" key="2">
    <source>
        <dbReference type="Proteomes" id="UP000823775"/>
    </source>
</evidence>
<gene>
    <name evidence="1" type="ORF">HAX54_005057</name>
</gene>
<comment type="caution">
    <text evidence="1">The sequence shown here is derived from an EMBL/GenBank/DDBJ whole genome shotgun (WGS) entry which is preliminary data.</text>
</comment>
<evidence type="ECO:0000313" key="1">
    <source>
        <dbReference type="EMBL" id="MCE3216136.1"/>
    </source>
</evidence>
<sequence>MGLPQPEVQLVNQAQVFCEFYGERHSSEMFLANLEERLPRCGAQHSEFHHDGQFTGIPRCEGVKEPDTVGGTTLIVAERNTRGKSYMTHLNGMIDLQLEIGGGPTTPGERTSLSERYLLNTHAWYICTMRQNFVEPLDDDEPHPISHCMI</sequence>
<name>A0ABS8WVB6_DATST</name>